<dbReference type="OrthoDB" id="9983560at2759"/>
<reference evidence="7" key="1">
    <citation type="submission" date="2020-04" db="EMBL/GenBank/DDBJ databases">
        <title>Genome Assembly and Annotation of Botryosphaeria dothidea sdau 11-99, a Latent Pathogen of Apple Fruit Ring Rot in China.</title>
        <authorList>
            <person name="Yu C."/>
            <person name="Diao Y."/>
            <person name="Lu Q."/>
            <person name="Zhao J."/>
            <person name="Cui S."/>
            <person name="Peng C."/>
            <person name="He B."/>
            <person name="Liu H."/>
        </authorList>
    </citation>
    <scope>NUCLEOTIDE SEQUENCE [LARGE SCALE GENOMIC DNA]</scope>
    <source>
        <strain evidence="7">Sdau11-99</strain>
    </source>
</reference>
<comment type="similarity">
    <text evidence="2">Belongs to the oxygen-dependent FAD-linked oxidoreductase family.</text>
</comment>
<comment type="caution">
    <text evidence="7">The sequence shown here is derived from an EMBL/GenBank/DDBJ whole genome shotgun (WGS) entry which is preliminary data.</text>
</comment>
<dbReference type="InterPro" id="IPR012951">
    <property type="entry name" value="BBE"/>
</dbReference>
<dbReference type="SUPFAM" id="SSF55103">
    <property type="entry name" value="FAD-linked oxidases, C-terminal domain"/>
    <property type="match status" value="1"/>
</dbReference>
<keyword evidence="3" id="KW-0285">Flavoprotein</keyword>
<evidence type="ECO:0000256" key="1">
    <source>
        <dbReference type="ARBA" id="ARBA00001974"/>
    </source>
</evidence>
<dbReference type="Gene3D" id="3.30.465.10">
    <property type="match status" value="2"/>
</dbReference>
<feature type="domain" description="FAD-binding PCMH-type" evidence="6">
    <location>
        <begin position="1"/>
        <end position="123"/>
    </location>
</feature>
<evidence type="ECO:0000313" key="7">
    <source>
        <dbReference type="EMBL" id="KAF4303649.1"/>
    </source>
</evidence>
<dbReference type="Pfam" id="PF08031">
    <property type="entry name" value="BBE"/>
    <property type="match status" value="1"/>
</dbReference>
<organism evidence="7 8">
    <name type="scientific">Botryosphaeria dothidea</name>
    <dbReference type="NCBI Taxonomy" id="55169"/>
    <lineage>
        <taxon>Eukaryota</taxon>
        <taxon>Fungi</taxon>
        <taxon>Dikarya</taxon>
        <taxon>Ascomycota</taxon>
        <taxon>Pezizomycotina</taxon>
        <taxon>Dothideomycetes</taxon>
        <taxon>Dothideomycetes incertae sedis</taxon>
        <taxon>Botryosphaeriales</taxon>
        <taxon>Botryosphaeriaceae</taxon>
        <taxon>Botryosphaeria</taxon>
    </lineage>
</organism>
<dbReference type="PROSITE" id="PS51387">
    <property type="entry name" value="FAD_PCMH"/>
    <property type="match status" value="1"/>
</dbReference>
<dbReference type="EMBL" id="WWBZ02000053">
    <property type="protein sequence ID" value="KAF4303649.1"/>
    <property type="molecule type" value="Genomic_DNA"/>
</dbReference>
<evidence type="ECO:0000313" key="8">
    <source>
        <dbReference type="Proteomes" id="UP000572817"/>
    </source>
</evidence>
<dbReference type="PANTHER" id="PTHR42973:SF39">
    <property type="entry name" value="FAD-BINDING PCMH-TYPE DOMAIN-CONTAINING PROTEIN"/>
    <property type="match status" value="1"/>
</dbReference>
<dbReference type="PANTHER" id="PTHR42973">
    <property type="entry name" value="BINDING OXIDOREDUCTASE, PUTATIVE (AFU_ORTHOLOGUE AFUA_1G17690)-RELATED"/>
    <property type="match status" value="1"/>
</dbReference>
<keyword evidence="4" id="KW-0274">FAD</keyword>
<keyword evidence="5" id="KW-0560">Oxidoreductase</keyword>
<dbReference type="Pfam" id="PF01565">
    <property type="entry name" value="FAD_binding_4"/>
    <property type="match status" value="1"/>
</dbReference>
<name>A0A8H4INT3_9PEZI</name>
<protein>
    <recommendedName>
        <fullName evidence="6">FAD-binding PCMH-type domain-containing protein</fullName>
    </recommendedName>
</protein>
<dbReference type="InterPro" id="IPR006094">
    <property type="entry name" value="Oxid_FAD_bind_N"/>
</dbReference>
<dbReference type="InterPro" id="IPR016169">
    <property type="entry name" value="FAD-bd_PCMH_sub2"/>
</dbReference>
<keyword evidence="8" id="KW-1185">Reference proteome</keyword>
<gene>
    <name evidence="7" type="ORF">GTA08_BOTSDO14233</name>
</gene>
<evidence type="ECO:0000256" key="3">
    <source>
        <dbReference type="ARBA" id="ARBA00022630"/>
    </source>
</evidence>
<accession>A0A8H4INT3</accession>
<dbReference type="InterPro" id="IPR050416">
    <property type="entry name" value="FAD-linked_Oxidoreductase"/>
</dbReference>
<dbReference type="GO" id="GO:0071949">
    <property type="term" value="F:FAD binding"/>
    <property type="evidence" value="ECO:0007669"/>
    <property type="project" value="InterPro"/>
</dbReference>
<dbReference type="AlphaFoldDB" id="A0A8H4INT3"/>
<dbReference type="SUPFAM" id="SSF53613">
    <property type="entry name" value="Ribokinase-like"/>
    <property type="match status" value="1"/>
</dbReference>
<evidence type="ECO:0000259" key="6">
    <source>
        <dbReference type="PROSITE" id="PS51387"/>
    </source>
</evidence>
<comment type="cofactor">
    <cofactor evidence="1">
        <name>FAD</name>
        <dbReference type="ChEBI" id="CHEBI:57692"/>
    </cofactor>
</comment>
<dbReference type="SUPFAM" id="SSF56176">
    <property type="entry name" value="FAD-binding/transporter-associated domain-like"/>
    <property type="match status" value="1"/>
</dbReference>
<dbReference type="InterPro" id="IPR016166">
    <property type="entry name" value="FAD-bd_PCMH"/>
</dbReference>
<dbReference type="InterPro" id="IPR016164">
    <property type="entry name" value="FAD-linked_Oxase-like_C"/>
</dbReference>
<dbReference type="GO" id="GO:0016491">
    <property type="term" value="F:oxidoreductase activity"/>
    <property type="evidence" value="ECO:0007669"/>
    <property type="project" value="UniProtKB-KW"/>
</dbReference>
<sequence>MKDIQYMNYTSANCSGPAIKLGAGIQVEEAYEAAHQRAALVVGGDCATVGVVGGYLQGGGHSALSSLYGLSADHTLEWKVVDGTGQLHTATPERNADLFWALSGGGGGTYGIASSVTMKLHPDVPLTGVALSFELDLQRPQAFHNAVRKYHDLVPRVTARQGMGIAAITNSSFLLTPLTLTRLSRNEALVLIEPLLRELNDQDVRYQLNLTAAPNWLEYWRRLIKPNPTQLVENGQYGGWMVPRTVLDTNADALQAAVQDVTGAGCTFVGLALDVSLPAGSGVRNSVLLAWRDAALNVILSIPWPQRADLHHMKEQADAMTQRCVPALARLAPQAGAYMNEADPNQPDWKKAFYGVNYDRLLEIKKKYDPNNIFYAQTAVGSDYWKVDSDGRPCQPQVSRTHDSQ</sequence>
<evidence type="ECO:0000256" key="4">
    <source>
        <dbReference type="ARBA" id="ARBA00022827"/>
    </source>
</evidence>
<proteinExistence type="inferred from homology"/>
<dbReference type="InterPro" id="IPR036318">
    <property type="entry name" value="FAD-bd_PCMH-like_sf"/>
</dbReference>
<dbReference type="Proteomes" id="UP000572817">
    <property type="component" value="Unassembled WGS sequence"/>
</dbReference>
<dbReference type="InterPro" id="IPR029056">
    <property type="entry name" value="Ribokinase-like"/>
</dbReference>
<evidence type="ECO:0000256" key="2">
    <source>
        <dbReference type="ARBA" id="ARBA00005466"/>
    </source>
</evidence>
<evidence type="ECO:0000256" key="5">
    <source>
        <dbReference type="ARBA" id="ARBA00023002"/>
    </source>
</evidence>